<dbReference type="SUPFAM" id="SSF52266">
    <property type="entry name" value="SGNH hydrolase"/>
    <property type="match status" value="1"/>
</dbReference>
<keyword evidence="3" id="KW-1185">Reference proteome</keyword>
<reference evidence="3" key="1">
    <citation type="journal article" date="2015" name="BMC Genomics">
        <title>Genomic and transcriptomic analysis of the endophytic fungus Pestalotiopsis fici reveals its lifestyle and high potential for synthesis of natural products.</title>
        <authorList>
            <person name="Wang X."/>
            <person name="Zhang X."/>
            <person name="Liu L."/>
            <person name="Xiang M."/>
            <person name="Wang W."/>
            <person name="Sun X."/>
            <person name="Che Y."/>
            <person name="Guo L."/>
            <person name="Liu G."/>
            <person name="Guo L."/>
            <person name="Wang C."/>
            <person name="Yin W.B."/>
            <person name="Stadler M."/>
            <person name="Zhang X."/>
            <person name="Liu X."/>
        </authorList>
    </citation>
    <scope>NUCLEOTIDE SEQUENCE [LARGE SCALE GENOMIC DNA]</scope>
    <source>
        <strain evidence="3">W106-1 / CGMCC3.15140</strain>
    </source>
</reference>
<evidence type="ECO:0008006" key="4">
    <source>
        <dbReference type="Google" id="ProtNLM"/>
    </source>
</evidence>
<organism evidence="2 3">
    <name type="scientific">Pestalotiopsis fici (strain W106-1 / CGMCC3.15140)</name>
    <dbReference type="NCBI Taxonomy" id="1229662"/>
    <lineage>
        <taxon>Eukaryota</taxon>
        <taxon>Fungi</taxon>
        <taxon>Dikarya</taxon>
        <taxon>Ascomycota</taxon>
        <taxon>Pezizomycotina</taxon>
        <taxon>Sordariomycetes</taxon>
        <taxon>Xylariomycetidae</taxon>
        <taxon>Amphisphaeriales</taxon>
        <taxon>Sporocadaceae</taxon>
        <taxon>Pestalotiopsis</taxon>
    </lineage>
</organism>
<dbReference type="InParanoid" id="W3XGT0"/>
<accession>W3XGT0</accession>
<evidence type="ECO:0000256" key="1">
    <source>
        <dbReference type="SAM" id="SignalP"/>
    </source>
</evidence>
<sequence length="193" mass="20598">MHFSPLHLLAIVTAAAADHTMGFIGCSMAENVAQGYVADGGKRMWPNYGTSGQVVQSWTDVNSASWKLYDQQVAKYGKPDTVWVQICIFAQQGATADEVKKMIANARTHSNADAAIYLTGQPLYEQGYNCFLAGDGGANMTDTLAKTVAADTSLVNVTYPGSFLLHPSEVQDGCHANTAGQKSLGQQALAFWG</sequence>
<dbReference type="RefSeq" id="XP_007830017.1">
    <property type="nucleotide sequence ID" value="XM_007831826.1"/>
</dbReference>
<dbReference type="EMBL" id="KI912110">
    <property type="protein sequence ID" value="ETS85220.1"/>
    <property type="molecule type" value="Genomic_DNA"/>
</dbReference>
<dbReference type="GeneID" id="19268258"/>
<dbReference type="eggNOG" id="ENOG502TAN3">
    <property type="taxonomic scope" value="Eukaryota"/>
</dbReference>
<protein>
    <recommendedName>
        <fullName evidence="4">SGNH hydrolase-type esterase domain-containing protein</fullName>
    </recommendedName>
</protein>
<dbReference type="KEGG" id="pfy:PFICI_03245"/>
<evidence type="ECO:0000313" key="3">
    <source>
        <dbReference type="Proteomes" id="UP000030651"/>
    </source>
</evidence>
<name>W3XGT0_PESFW</name>
<keyword evidence="1" id="KW-0732">Signal</keyword>
<gene>
    <name evidence="2" type="ORF">PFICI_03245</name>
</gene>
<dbReference type="HOGENOM" id="CLU_1384980_0_0_1"/>
<proteinExistence type="predicted"/>
<dbReference type="OrthoDB" id="5177516at2759"/>
<evidence type="ECO:0000313" key="2">
    <source>
        <dbReference type="EMBL" id="ETS85220.1"/>
    </source>
</evidence>
<dbReference type="OMA" id="DINSASW"/>
<dbReference type="AlphaFoldDB" id="W3XGT0"/>
<feature type="signal peptide" evidence="1">
    <location>
        <begin position="1"/>
        <end position="17"/>
    </location>
</feature>
<dbReference type="Proteomes" id="UP000030651">
    <property type="component" value="Unassembled WGS sequence"/>
</dbReference>
<feature type="chain" id="PRO_5004834559" description="SGNH hydrolase-type esterase domain-containing protein" evidence="1">
    <location>
        <begin position="18"/>
        <end position="193"/>
    </location>
</feature>